<comment type="caution">
    <text evidence="1">The sequence shown here is derived from an EMBL/GenBank/DDBJ whole genome shotgun (WGS) entry which is preliminary data.</text>
</comment>
<dbReference type="STRING" id="1802689.A3F25_00690"/>
<evidence type="ECO:0000313" key="1">
    <source>
        <dbReference type="EMBL" id="OGN20497.1"/>
    </source>
</evidence>
<dbReference type="AlphaFoldDB" id="A0A1F8G555"/>
<evidence type="ECO:0000313" key="2">
    <source>
        <dbReference type="Proteomes" id="UP000177478"/>
    </source>
</evidence>
<dbReference type="Proteomes" id="UP000177478">
    <property type="component" value="Unassembled WGS sequence"/>
</dbReference>
<sequence length="105" mass="11832">MSFNVYFSRTDSNDAKAHITRLISLREVKKQLQEGGYQRREEVVGFISVGGSSGTKFQDLLASEGELRFLEEILTEAWRTGAVHGASTMAEKTIEHELSQLRENL</sequence>
<protein>
    <submittedName>
        <fullName evidence="1">Uncharacterized protein</fullName>
    </submittedName>
</protein>
<dbReference type="EMBL" id="MGKD01000003">
    <property type="protein sequence ID" value="OGN20497.1"/>
    <property type="molecule type" value="Genomic_DNA"/>
</dbReference>
<proteinExistence type="predicted"/>
<accession>A0A1F8G555</accession>
<reference evidence="1 2" key="1">
    <citation type="journal article" date="2016" name="Nat. Commun.">
        <title>Thousands of microbial genomes shed light on interconnected biogeochemical processes in an aquifer system.</title>
        <authorList>
            <person name="Anantharaman K."/>
            <person name="Brown C.T."/>
            <person name="Hug L.A."/>
            <person name="Sharon I."/>
            <person name="Castelle C.J."/>
            <person name="Probst A.J."/>
            <person name="Thomas B.C."/>
            <person name="Singh A."/>
            <person name="Wilkins M.J."/>
            <person name="Karaoz U."/>
            <person name="Brodie E.L."/>
            <person name="Williams K.H."/>
            <person name="Hubbard S.S."/>
            <person name="Banfield J.F."/>
        </authorList>
    </citation>
    <scope>NUCLEOTIDE SEQUENCE [LARGE SCALE GENOMIC DNA]</scope>
</reference>
<organism evidence="1 2">
    <name type="scientific">Candidatus Yanofskybacteria bacterium RIFCSPHIGHO2_12_FULL_45_19b</name>
    <dbReference type="NCBI Taxonomy" id="1802689"/>
    <lineage>
        <taxon>Bacteria</taxon>
        <taxon>Candidatus Yanofskyibacteriota</taxon>
    </lineage>
</organism>
<name>A0A1F8G555_9BACT</name>
<gene>
    <name evidence="1" type="ORF">A3F25_00690</name>
</gene>